<proteinExistence type="predicted"/>
<accession>A0ACC3DAS9</accession>
<name>A0ACC3DAS9_9PEZI</name>
<keyword evidence="2" id="KW-1185">Reference proteome</keyword>
<dbReference type="EMBL" id="JAWDJW010006491">
    <property type="protein sequence ID" value="KAK3064519.1"/>
    <property type="molecule type" value="Genomic_DNA"/>
</dbReference>
<evidence type="ECO:0000313" key="2">
    <source>
        <dbReference type="Proteomes" id="UP001186974"/>
    </source>
</evidence>
<protein>
    <submittedName>
        <fullName evidence="1">Uncharacterized protein</fullName>
    </submittedName>
</protein>
<feature type="non-terminal residue" evidence="1">
    <location>
        <position position="256"/>
    </location>
</feature>
<reference evidence="1" key="1">
    <citation type="submission" date="2024-09" db="EMBL/GenBank/DDBJ databases">
        <title>Black Yeasts Isolated from many extreme environments.</title>
        <authorList>
            <person name="Coleine C."/>
            <person name="Stajich J.E."/>
            <person name="Selbmann L."/>
        </authorList>
    </citation>
    <scope>NUCLEOTIDE SEQUENCE</scope>
    <source>
        <strain evidence="1">CCFEE 5737</strain>
    </source>
</reference>
<gene>
    <name evidence="1" type="ORF">LTS18_006493</name>
</gene>
<organism evidence="1 2">
    <name type="scientific">Coniosporium uncinatum</name>
    <dbReference type="NCBI Taxonomy" id="93489"/>
    <lineage>
        <taxon>Eukaryota</taxon>
        <taxon>Fungi</taxon>
        <taxon>Dikarya</taxon>
        <taxon>Ascomycota</taxon>
        <taxon>Pezizomycotina</taxon>
        <taxon>Dothideomycetes</taxon>
        <taxon>Dothideomycetes incertae sedis</taxon>
        <taxon>Coniosporium</taxon>
    </lineage>
</organism>
<comment type="caution">
    <text evidence="1">The sequence shown here is derived from an EMBL/GenBank/DDBJ whole genome shotgun (WGS) entry which is preliminary data.</text>
</comment>
<dbReference type="Proteomes" id="UP001186974">
    <property type="component" value="Unassembled WGS sequence"/>
</dbReference>
<evidence type="ECO:0000313" key="1">
    <source>
        <dbReference type="EMBL" id="KAK3064519.1"/>
    </source>
</evidence>
<sequence>MSRFPRIVQHKESSVSDVDGTASVSEHLAPEPRDESTPSIGSLYTWSDAVSHNTHQIIPQHHDFDEEEPLGMKTDATQPWSWSDRGASIDPSSFFDHRTTYSHANPDPYQSSSYDHGPSTTFLPDSLLSLQNALDAPLFRDIFSAVAPDFNTAGQGAEKSATIMHTNPLDPKTKMSASSRTRSKPKLKQKEEPYDYRENEDEQLRTDYDVEVPRPALRLLREQEYDYPRGEGHSFIPELQYLSPHNSALIQGIFEL</sequence>